<gene>
    <name evidence="3" type="ORF">BHU72_02005</name>
</gene>
<evidence type="ECO:0000256" key="1">
    <source>
        <dbReference type="ARBA" id="ARBA00006484"/>
    </source>
</evidence>
<keyword evidence="2" id="KW-0560">Oxidoreductase</keyword>
<reference evidence="3 4" key="1">
    <citation type="submission" date="2016-09" db="EMBL/GenBank/DDBJ databases">
        <title>Desulfuribacillus arsenicus sp. nov., an obligately anaerobic, dissimilatory arsenic- and antimonate-reducing bacterium isolated from anoxic sediments.</title>
        <authorList>
            <person name="Abin C.A."/>
            <person name="Hollibaugh J.T."/>
        </authorList>
    </citation>
    <scope>NUCLEOTIDE SEQUENCE [LARGE SCALE GENOMIC DNA]</scope>
    <source>
        <strain evidence="3 4">MLFW-2</strain>
    </source>
</reference>
<evidence type="ECO:0000256" key="2">
    <source>
        <dbReference type="ARBA" id="ARBA00023002"/>
    </source>
</evidence>
<dbReference type="PANTHER" id="PTHR43639">
    <property type="entry name" value="OXIDOREDUCTASE, SHORT-CHAIN DEHYDROGENASE/REDUCTASE FAMILY (AFU_ORTHOLOGUE AFUA_5G02870)"/>
    <property type="match status" value="1"/>
</dbReference>
<evidence type="ECO:0000313" key="3">
    <source>
        <dbReference type="EMBL" id="OEH85597.1"/>
    </source>
</evidence>
<organism evidence="3 4">
    <name type="scientific">Desulfuribacillus stibiiarsenatis</name>
    <dbReference type="NCBI Taxonomy" id="1390249"/>
    <lineage>
        <taxon>Bacteria</taxon>
        <taxon>Bacillati</taxon>
        <taxon>Bacillota</taxon>
        <taxon>Desulfuribacillia</taxon>
        <taxon>Desulfuribacillales</taxon>
        <taxon>Desulfuribacillaceae</taxon>
        <taxon>Desulfuribacillus</taxon>
    </lineage>
</organism>
<dbReference type="Pfam" id="PF00106">
    <property type="entry name" value="adh_short"/>
    <property type="match status" value="1"/>
</dbReference>
<dbReference type="GO" id="GO:0016491">
    <property type="term" value="F:oxidoreductase activity"/>
    <property type="evidence" value="ECO:0007669"/>
    <property type="project" value="UniProtKB-KW"/>
</dbReference>
<name>A0A1E5L623_9FIRM</name>
<dbReference type="InterPro" id="IPR002347">
    <property type="entry name" value="SDR_fam"/>
</dbReference>
<comment type="caution">
    <text evidence="3">The sequence shown here is derived from an EMBL/GenBank/DDBJ whole genome shotgun (WGS) entry which is preliminary data.</text>
</comment>
<dbReference type="SUPFAM" id="SSF51735">
    <property type="entry name" value="NAD(P)-binding Rossmann-fold domains"/>
    <property type="match status" value="1"/>
</dbReference>
<proteinExistence type="inferred from homology"/>
<accession>A0A1E5L623</accession>
<dbReference type="OrthoDB" id="9803333at2"/>
<protein>
    <recommendedName>
        <fullName evidence="5">3-ketoacyl-ACP reductase</fullName>
    </recommendedName>
</protein>
<dbReference type="STRING" id="1390249.BHU72_02005"/>
<keyword evidence="4" id="KW-1185">Reference proteome</keyword>
<dbReference type="AlphaFoldDB" id="A0A1E5L623"/>
<dbReference type="Gene3D" id="3.40.50.720">
    <property type="entry name" value="NAD(P)-binding Rossmann-like Domain"/>
    <property type="match status" value="2"/>
</dbReference>
<evidence type="ECO:0008006" key="5">
    <source>
        <dbReference type="Google" id="ProtNLM"/>
    </source>
</evidence>
<sequence>MSFKDRVVIVTGAAKGIGRVIAKRYCDEKANVIIVDIDYESGKKCLEMLTSSGNKAEFFEVDVSKSEDIDSFMQKVEQRYGRVDVLINNAGISVWKPPEELMVDAEPHSEAYAASKGGIIALTQTLAASYAKDHIRVNCISPGWIQTQDYDQLREIDHLQHFSQRVGKPDDIASACIYLTHGSNDFILGTNLVIDGGMTKKMMYRE</sequence>
<evidence type="ECO:0000313" key="4">
    <source>
        <dbReference type="Proteomes" id="UP000095255"/>
    </source>
</evidence>
<dbReference type="PANTHER" id="PTHR43639:SF1">
    <property type="entry name" value="SHORT-CHAIN DEHYDROGENASE_REDUCTASE FAMILY PROTEIN"/>
    <property type="match status" value="1"/>
</dbReference>
<dbReference type="EMBL" id="MJAT01000012">
    <property type="protein sequence ID" value="OEH85597.1"/>
    <property type="molecule type" value="Genomic_DNA"/>
</dbReference>
<dbReference type="Pfam" id="PF13561">
    <property type="entry name" value="adh_short_C2"/>
    <property type="match status" value="1"/>
</dbReference>
<dbReference type="CDD" id="cd05233">
    <property type="entry name" value="SDR_c"/>
    <property type="match status" value="1"/>
</dbReference>
<dbReference type="InterPro" id="IPR036291">
    <property type="entry name" value="NAD(P)-bd_dom_sf"/>
</dbReference>
<comment type="similarity">
    <text evidence="1">Belongs to the short-chain dehydrogenases/reductases (SDR) family.</text>
</comment>
<dbReference type="RefSeq" id="WP_069701681.1">
    <property type="nucleotide sequence ID" value="NZ_MJAT01000012.1"/>
</dbReference>
<dbReference type="PRINTS" id="PR00081">
    <property type="entry name" value="GDHRDH"/>
</dbReference>
<dbReference type="Proteomes" id="UP000095255">
    <property type="component" value="Unassembled WGS sequence"/>
</dbReference>